<keyword evidence="2" id="KW-0805">Transcription regulation</keyword>
<name>A0ABD3DZP1_9LAMI</name>
<feature type="domain" description="HTH myb-type" evidence="9">
    <location>
        <begin position="63"/>
        <end position="119"/>
    </location>
</feature>
<dbReference type="InterPro" id="IPR006447">
    <property type="entry name" value="Myb_dom_plants"/>
</dbReference>
<accession>A0ABD3DZP1</accession>
<dbReference type="GO" id="GO:0003677">
    <property type="term" value="F:DNA binding"/>
    <property type="evidence" value="ECO:0007669"/>
    <property type="project" value="UniProtKB-KW"/>
</dbReference>
<evidence type="ECO:0000259" key="9">
    <source>
        <dbReference type="PROSITE" id="PS51294"/>
    </source>
</evidence>
<dbReference type="FunFam" id="1.10.10.60:FF:000009">
    <property type="entry name" value="transcription factor MYB1R1"/>
    <property type="match status" value="1"/>
</dbReference>
<keyword evidence="4" id="KW-0804">Transcription</keyword>
<dbReference type="NCBIfam" id="TIGR01557">
    <property type="entry name" value="myb_SHAQKYF"/>
    <property type="match status" value="1"/>
</dbReference>
<keyword evidence="11" id="KW-1185">Reference proteome</keyword>
<dbReference type="InterPro" id="IPR009057">
    <property type="entry name" value="Homeodomain-like_sf"/>
</dbReference>
<feature type="domain" description="Myb-like" evidence="7">
    <location>
        <begin position="63"/>
        <end position="115"/>
    </location>
</feature>
<dbReference type="PANTHER" id="PTHR44191">
    <property type="entry name" value="TRANSCRIPTION FACTOR KUA1"/>
    <property type="match status" value="1"/>
</dbReference>
<dbReference type="PANTHER" id="PTHR44191:SF4">
    <property type="entry name" value="OS01G0187900 PROTEIN"/>
    <property type="match status" value="1"/>
</dbReference>
<evidence type="ECO:0000256" key="1">
    <source>
        <dbReference type="ARBA" id="ARBA00004123"/>
    </source>
</evidence>
<comment type="subcellular location">
    <subcellularLocation>
        <location evidence="1">Nucleus</location>
    </subcellularLocation>
</comment>
<evidence type="ECO:0000256" key="4">
    <source>
        <dbReference type="ARBA" id="ARBA00023163"/>
    </source>
</evidence>
<dbReference type="SMART" id="SM00717">
    <property type="entry name" value="SANT"/>
    <property type="match status" value="1"/>
</dbReference>
<evidence type="ECO:0000256" key="2">
    <source>
        <dbReference type="ARBA" id="ARBA00023015"/>
    </source>
</evidence>
<sequence>MPNNGFKLFGVQIDVAGDNPGGSSIRKSKSLDNLESYNPENIAAVEPSGYQSDGLIHQSSKSHDRKKGKPWSEEEHRSFLVGLEKLGKGDWKGIATQYVPTRNSSQVASHAQKYFIRMAATEKKRRRSSVFDIPLTDVNQSSQTLQSDKAAESSQAANIYAASSMNIGELKGPASISATVASAERPPLSPMRRHGVPDNYHNMFYAPRVSNLSQGYATHAMRPTVAWVPFVTYSNQGSVFLPNIHGSLTPSCAKFVAPQSVARLPQQQKGSSQIEGVAPATNDELNLDIRKLTLQ</sequence>
<evidence type="ECO:0000313" key="11">
    <source>
        <dbReference type="Proteomes" id="UP001632038"/>
    </source>
</evidence>
<dbReference type="GO" id="GO:0005634">
    <property type="term" value="C:nucleus"/>
    <property type="evidence" value="ECO:0007669"/>
    <property type="project" value="UniProtKB-SubCell"/>
</dbReference>
<comment type="caution">
    <text evidence="10">The sequence shown here is derived from an EMBL/GenBank/DDBJ whole genome shotgun (WGS) entry which is preliminary data.</text>
</comment>
<dbReference type="InterPro" id="IPR017884">
    <property type="entry name" value="SANT_dom"/>
</dbReference>
<dbReference type="CDD" id="cd00167">
    <property type="entry name" value="SANT"/>
    <property type="match status" value="1"/>
</dbReference>
<dbReference type="PROSITE" id="PS50090">
    <property type="entry name" value="MYB_LIKE"/>
    <property type="match status" value="1"/>
</dbReference>
<evidence type="ECO:0000259" key="8">
    <source>
        <dbReference type="PROSITE" id="PS51293"/>
    </source>
</evidence>
<dbReference type="Proteomes" id="UP001632038">
    <property type="component" value="Unassembled WGS sequence"/>
</dbReference>
<dbReference type="AlphaFoldDB" id="A0ABD3DZP1"/>
<reference evidence="11" key="1">
    <citation type="journal article" date="2024" name="IScience">
        <title>Strigolactones Initiate the Formation of Haustorium-like Structures in Castilleja.</title>
        <authorList>
            <person name="Buerger M."/>
            <person name="Peterson D."/>
            <person name="Chory J."/>
        </authorList>
    </citation>
    <scope>NUCLEOTIDE SEQUENCE [LARGE SCALE GENOMIC DNA]</scope>
</reference>
<dbReference type="PROSITE" id="PS51293">
    <property type="entry name" value="SANT"/>
    <property type="match status" value="1"/>
</dbReference>
<dbReference type="InterPro" id="IPR001005">
    <property type="entry name" value="SANT/Myb"/>
</dbReference>
<organism evidence="10 11">
    <name type="scientific">Castilleja foliolosa</name>
    <dbReference type="NCBI Taxonomy" id="1961234"/>
    <lineage>
        <taxon>Eukaryota</taxon>
        <taxon>Viridiplantae</taxon>
        <taxon>Streptophyta</taxon>
        <taxon>Embryophyta</taxon>
        <taxon>Tracheophyta</taxon>
        <taxon>Spermatophyta</taxon>
        <taxon>Magnoliopsida</taxon>
        <taxon>eudicotyledons</taxon>
        <taxon>Gunneridae</taxon>
        <taxon>Pentapetalae</taxon>
        <taxon>asterids</taxon>
        <taxon>lamiids</taxon>
        <taxon>Lamiales</taxon>
        <taxon>Orobanchaceae</taxon>
        <taxon>Pedicularideae</taxon>
        <taxon>Castillejinae</taxon>
        <taxon>Castilleja</taxon>
    </lineage>
</organism>
<feature type="region of interest" description="Disordered" evidence="6">
    <location>
        <begin position="38"/>
        <end position="73"/>
    </location>
</feature>
<proteinExistence type="predicted"/>
<dbReference type="InterPro" id="IPR052245">
    <property type="entry name" value="Plant_Stress_Dev_TF"/>
</dbReference>
<dbReference type="Pfam" id="PF00249">
    <property type="entry name" value="Myb_DNA-binding"/>
    <property type="match status" value="1"/>
</dbReference>
<feature type="domain" description="SANT" evidence="8">
    <location>
        <begin position="66"/>
        <end position="119"/>
    </location>
</feature>
<keyword evidence="3" id="KW-0238">DNA-binding</keyword>
<protein>
    <submittedName>
        <fullName evidence="10">Uncharacterized protein</fullName>
    </submittedName>
</protein>
<dbReference type="EMBL" id="JAVIJP010000009">
    <property type="protein sequence ID" value="KAL3647532.1"/>
    <property type="molecule type" value="Genomic_DNA"/>
</dbReference>
<evidence type="ECO:0000256" key="5">
    <source>
        <dbReference type="ARBA" id="ARBA00023242"/>
    </source>
</evidence>
<dbReference type="SUPFAM" id="SSF46689">
    <property type="entry name" value="Homeodomain-like"/>
    <property type="match status" value="1"/>
</dbReference>
<evidence type="ECO:0000313" key="10">
    <source>
        <dbReference type="EMBL" id="KAL3647532.1"/>
    </source>
</evidence>
<dbReference type="InterPro" id="IPR017930">
    <property type="entry name" value="Myb_dom"/>
</dbReference>
<evidence type="ECO:0000256" key="3">
    <source>
        <dbReference type="ARBA" id="ARBA00023125"/>
    </source>
</evidence>
<keyword evidence="5" id="KW-0539">Nucleus</keyword>
<evidence type="ECO:0000256" key="6">
    <source>
        <dbReference type="SAM" id="MobiDB-lite"/>
    </source>
</evidence>
<dbReference type="Gene3D" id="1.10.10.60">
    <property type="entry name" value="Homeodomain-like"/>
    <property type="match status" value="1"/>
</dbReference>
<gene>
    <name evidence="10" type="ORF">CASFOL_008500</name>
</gene>
<dbReference type="GO" id="GO:0006355">
    <property type="term" value="P:regulation of DNA-templated transcription"/>
    <property type="evidence" value="ECO:0007669"/>
    <property type="project" value="UniProtKB-ARBA"/>
</dbReference>
<dbReference type="PROSITE" id="PS51294">
    <property type="entry name" value="HTH_MYB"/>
    <property type="match status" value="1"/>
</dbReference>
<evidence type="ECO:0000259" key="7">
    <source>
        <dbReference type="PROSITE" id="PS50090"/>
    </source>
</evidence>